<dbReference type="Gene3D" id="1.10.10.60">
    <property type="entry name" value="Homeodomain-like"/>
    <property type="match status" value="1"/>
</dbReference>
<keyword evidence="7" id="KW-1185">Reference proteome</keyword>
<dbReference type="STRING" id="1469647.BC351_26245"/>
<keyword evidence="3" id="KW-0804">Transcription</keyword>
<sequence length="192" mass="22015">MTAARIKEVALKQFAKNGYEGASLADIAAEVGIKKQSIYTHFKGKDELFLDLFDDVFAKQVQFSVDYLDRNTELSFDQILYGFLTEHHAWYEKDDNAKFFLRVSFFPPSHLYDVIVEEGYRYWVTLEEMLIPVFDQAIAAGEISSDVSSNTATVAFLAVLDGMFVELLFGGSERSLKRIEASWFVYWRGIKK</sequence>
<reference evidence="7" key="1">
    <citation type="submission" date="2016-07" db="EMBL/GenBank/DDBJ databases">
        <authorList>
            <person name="Florea S."/>
            <person name="Webb J.S."/>
            <person name="Jaromczyk J."/>
            <person name="Schardl C.L."/>
        </authorList>
    </citation>
    <scope>NUCLEOTIDE SEQUENCE [LARGE SCALE GENOMIC DNA]</scope>
    <source>
        <strain evidence="7">CY1</strain>
    </source>
</reference>
<feature type="DNA-binding region" description="H-T-H motif" evidence="4">
    <location>
        <begin position="23"/>
        <end position="42"/>
    </location>
</feature>
<dbReference type="InterPro" id="IPR009057">
    <property type="entry name" value="Homeodomain-like_sf"/>
</dbReference>
<dbReference type="RefSeq" id="WP_079413910.1">
    <property type="nucleotide sequence ID" value="NZ_MBTG01000014.1"/>
</dbReference>
<dbReference type="GO" id="GO:0003700">
    <property type="term" value="F:DNA-binding transcription factor activity"/>
    <property type="evidence" value="ECO:0007669"/>
    <property type="project" value="TreeGrafter"/>
</dbReference>
<dbReference type="InterPro" id="IPR036271">
    <property type="entry name" value="Tet_transcr_reg_TetR-rel_C_sf"/>
</dbReference>
<evidence type="ECO:0000313" key="7">
    <source>
        <dbReference type="Proteomes" id="UP000190626"/>
    </source>
</evidence>
<gene>
    <name evidence="6" type="ORF">BC351_26245</name>
</gene>
<dbReference type="EMBL" id="MBTG01000014">
    <property type="protein sequence ID" value="OPH56920.1"/>
    <property type="molecule type" value="Genomic_DNA"/>
</dbReference>
<evidence type="ECO:0000256" key="4">
    <source>
        <dbReference type="PROSITE-ProRule" id="PRU00335"/>
    </source>
</evidence>
<proteinExistence type="predicted"/>
<evidence type="ECO:0000259" key="5">
    <source>
        <dbReference type="PROSITE" id="PS50977"/>
    </source>
</evidence>
<dbReference type="GO" id="GO:0000976">
    <property type="term" value="F:transcription cis-regulatory region binding"/>
    <property type="evidence" value="ECO:0007669"/>
    <property type="project" value="TreeGrafter"/>
</dbReference>
<evidence type="ECO:0000256" key="2">
    <source>
        <dbReference type="ARBA" id="ARBA00023125"/>
    </source>
</evidence>
<dbReference type="PROSITE" id="PS50977">
    <property type="entry name" value="HTH_TETR_2"/>
    <property type="match status" value="1"/>
</dbReference>
<name>A0A1V4HIR0_9BACL</name>
<dbReference type="SUPFAM" id="SSF46689">
    <property type="entry name" value="Homeodomain-like"/>
    <property type="match status" value="1"/>
</dbReference>
<dbReference type="PRINTS" id="PR00455">
    <property type="entry name" value="HTHTETR"/>
</dbReference>
<dbReference type="OrthoDB" id="509229at2"/>
<dbReference type="Gene3D" id="1.10.357.10">
    <property type="entry name" value="Tetracycline Repressor, domain 2"/>
    <property type="match status" value="1"/>
</dbReference>
<organism evidence="6 7">
    <name type="scientific">Paenibacillus ferrarius</name>
    <dbReference type="NCBI Taxonomy" id="1469647"/>
    <lineage>
        <taxon>Bacteria</taxon>
        <taxon>Bacillati</taxon>
        <taxon>Bacillota</taxon>
        <taxon>Bacilli</taxon>
        <taxon>Bacillales</taxon>
        <taxon>Paenibacillaceae</taxon>
        <taxon>Paenibacillus</taxon>
    </lineage>
</organism>
<dbReference type="PANTHER" id="PTHR30055">
    <property type="entry name" value="HTH-TYPE TRANSCRIPTIONAL REGULATOR RUTR"/>
    <property type="match status" value="1"/>
</dbReference>
<dbReference type="SUPFAM" id="SSF48498">
    <property type="entry name" value="Tetracyclin repressor-like, C-terminal domain"/>
    <property type="match status" value="1"/>
</dbReference>
<keyword evidence="1" id="KW-0805">Transcription regulation</keyword>
<feature type="domain" description="HTH tetR-type" evidence="5">
    <location>
        <begin position="1"/>
        <end position="60"/>
    </location>
</feature>
<comment type="caution">
    <text evidence="6">The sequence shown here is derived from an EMBL/GenBank/DDBJ whole genome shotgun (WGS) entry which is preliminary data.</text>
</comment>
<accession>A0A1V4HIR0</accession>
<dbReference type="AlphaFoldDB" id="A0A1V4HIR0"/>
<protein>
    <submittedName>
        <fullName evidence="6">TetR family transcriptional regulator</fullName>
    </submittedName>
</protein>
<dbReference type="Pfam" id="PF00440">
    <property type="entry name" value="TetR_N"/>
    <property type="match status" value="1"/>
</dbReference>
<dbReference type="Proteomes" id="UP000190626">
    <property type="component" value="Unassembled WGS sequence"/>
</dbReference>
<dbReference type="PANTHER" id="PTHR30055:SF238">
    <property type="entry name" value="MYCOFACTOCIN BIOSYNTHESIS TRANSCRIPTIONAL REGULATOR MFTR-RELATED"/>
    <property type="match status" value="1"/>
</dbReference>
<evidence type="ECO:0000256" key="1">
    <source>
        <dbReference type="ARBA" id="ARBA00023015"/>
    </source>
</evidence>
<evidence type="ECO:0000256" key="3">
    <source>
        <dbReference type="ARBA" id="ARBA00023163"/>
    </source>
</evidence>
<dbReference type="InterPro" id="IPR001647">
    <property type="entry name" value="HTH_TetR"/>
</dbReference>
<keyword evidence="2 4" id="KW-0238">DNA-binding</keyword>
<evidence type="ECO:0000313" key="6">
    <source>
        <dbReference type="EMBL" id="OPH56920.1"/>
    </source>
</evidence>
<dbReference type="InterPro" id="IPR050109">
    <property type="entry name" value="HTH-type_TetR-like_transc_reg"/>
</dbReference>